<evidence type="ECO:0000256" key="6">
    <source>
        <dbReference type="ARBA" id="ARBA00022679"/>
    </source>
</evidence>
<dbReference type="InterPro" id="IPR002052">
    <property type="entry name" value="DNA_methylase_N6_adenine_CS"/>
</dbReference>
<dbReference type="SUPFAM" id="SSF53335">
    <property type="entry name" value="S-adenosyl-L-methionine-dependent methyltransferases"/>
    <property type="match status" value="1"/>
</dbReference>
<evidence type="ECO:0000256" key="8">
    <source>
        <dbReference type="PIRNR" id="PIRNR004553"/>
    </source>
</evidence>
<organism evidence="9 10">
    <name type="scientific">Crenothrix polyspora</name>
    <dbReference type="NCBI Taxonomy" id="360316"/>
    <lineage>
        <taxon>Bacteria</taxon>
        <taxon>Pseudomonadati</taxon>
        <taxon>Pseudomonadota</taxon>
        <taxon>Gammaproteobacteria</taxon>
        <taxon>Methylococcales</taxon>
        <taxon>Crenotrichaceae</taxon>
        <taxon>Crenothrix</taxon>
    </lineage>
</organism>
<keyword evidence="10" id="KW-1185">Reference proteome</keyword>
<dbReference type="GO" id="GO:0052913">
    <property type="term" value="F:16S rRNA (guanine(966)-N(2))-methyltransferase activity"/>
    <property type="evidence" value="ECO:0007669"/>
    <property type="project" value="UniProtKB-EC"/>
</dbReference>
<dbReference type="PIRSF" id="PIRSF004553">
    <property type="entry name" value="CHP00095"/>
    <property type="match status" value="1"/>
</dbReference>
<dbReference type="OrthoDB" id="9803017at2"/>
<dbReference type="InterPro" id="IPR029063">
    <property type="entry name" value="SAM-dependent_MTases_sf"/>
</dbReference>
<evidence type="ECO:0000256" key="4">
    <source>
        <dbReference type="ARBA" id="ARBA00013682"/>
    </source>
</evidence>
<proteinExistence type="inferred from homology"/>
<evidence type="ECO:0000256" key="2">
    <source>
        <dbReference type="ARBA" id="ARBA00005269"/>
    </source>
</evidence>
<name>A0A1R4H7S7_9GAMM</name>
<evidence type="ECO:0000256" key="7">
    <source>
        <dbReference type="ARBA" id="ARBA00048326"/>
    </source>
</evidence>
<dbReference type="RefSeq" id="WP_087143305.1">
    <property type="nucleotide sequence ID" value="NZ_FUKI01000101.1"/>
</dbReference>
<dbReference type="EMBL" id="FUKI01000101">
    <property type="protein sequence ID" value="SJM92236.1"/>
    <property type="molecule type" value="Genomic_DNA"/>
</dbReference>
<comment type="similarity">
    <text evidence="2 8">Belongs to the methyltransferase superfamily. RsmD family.</text>
</comment>
<keyword evidence="5 8" id="KW-0489">Methyltransferase</keyword>
<sequence>MQNKLRIIGGAWRSRNITFSDAPGLRPTPARVRETLFNWLHYDIAGKTCLDLYAGSGALGFEAASRGAKSVVLVESNAQVCLSLKNNVAMLSAQQISIAQTEVSRFLAATAQGFDVVFIDPPFTKDLVPTTCLTLENNGWLNPHAKIYIETERSLTLSGLPANWQVLKHKTAGEVAYQLFERG</sequence>
<keyword evidence="8" id="KW-0698">rRNA processing</keyword>
<protein>
    <recommendedName>
        <fullName evidence="4 8">Ribosomal RNA small subunit methyltransferase D</fullName>
        <ecNumber evidence="3 8">2.1.1.171</ecNumber>
    </recommendedName>
</protein>
<evidence type="ECO:0000313" key="9">
    <source>
        <dbReference type="EMBL" id="SJM92236.1"/>
    </source>
</evidence>
<gene>
    <name evidence="9" type="primary">rsmD</name>
    <name evidence="9" type="ORF">CRENPOLYSF1_270012</name>
</gene>
<comment type="catalytic activity">
    <reaction evidence="7 8">
        <text>guanosine(966) in 16S rRNA + S-adenosyl-L-methionine = N(2)-methylguanosine(966) in 16S rRNA + S-adenosyl-L-homocysteine + H(+)</text>
        <dbReference type="Rhea" id="RHEA:23548"/>
        <dbReference type="Rhea" id="RHEA-COMP:10211"/>
        <dbReference type="Rhea" id="RHEA-COMP:10212"/>
        <dbReference type="ChEBI" id="CHEBI:15378"/>
        <dbReference type="ChEBI" id="CHEBI:57856"/>
        <dbReference type="ChEBI" id="CHEBI:59789"/>
        <dbReference type="ChEBI" id="CHEBI:74269"/>
        <dbReference type="ChEBI" id="CHEBI:74481"/>
        <dbReference type="EC" id="2.1.1.171"/>
    </reaction>
</comment>
<keyword evidence="6 8" id="KW-0808">Transferase</keyword>
<dbReference type="CDD" id="cd02440">
    <property type="entry name" value="AdoMet_MTases"/>
    <property type="match status" value="1"/>
</dbReference>
<accession>A0A1R4H7S7</accession>
<evidence type="ECO:0000256" key="5">
    <source>
        <dbReference type="ARBA" id="ARBA00022603"/>
    </source>
</evidence>
<dbReference type="InterPro" id="IPR004398">
    <property type="entry name" value="RNA_MeTrfase_RsmD"/>
</dbReference>
<dbReference type="AlphaFoldDB" id="A0A1R4H7S7"/>
<dbReference type="NCBIfam" id="TIGR00095">
    <property type="entry name" value="16S rRNA (guanine(966)-N(2))-methyltransferase RsmD"/>
    <property type="match status" value="1"/>
</dbReference>
<evidence type="ECO:0000313" key="10">
    <source>
        <dbReference type="Proteomes" id="UP000195667"/>
    </source>
</evidence>
<reference evidence="10" key="1">
    <citation type="submission" date="2017-02" db="EMBL/GenBank/DDBJ databases">
        <authorList>
            <person name="Daims H."/>
        </authorList>
    </citation>
    <scope>NUCLEOTIDE SEQUENCE [LARGE SCALE GENOMIC DNA]</scope>
</reference>
<dbReference type="PROSITE" id="PS00092">
    <property type="entry name" value="N6_MTASE"/>
    <property type="match status" value="1"/>
</dbReference>
<dbReference type="EC" id="2.1.1.171" evidence="3 8"/>
<keyword evidence="8" id="KW-0949">S-adenosyl-L-methionine</keyword>
<comment type="function">
    <text evidence="1 8">Specifically methylates the guanine in position 966 of 16S rRNA in the assembled 30S particle.</text>
</comment>
<dbReference type="PANTHER" id="PTHR43542">
    <property type="entry name" value="METHYLTRANSFERASE"/>
    <property type="match status" value="1"/>
</dbReference>
<dbReference type="PANTHER" id="PTHR43542:SF1">
    <property type="entry name" value="METHYLTRANSFERASE"/>
    <property type="match status" value="1"/>
</dbReference>
<dbReference type="Pfam" id="PF03602">
    <property type="entry name" value="Cons_hypoth95"/>
    <property type="match status" value="1"/>
</dbReference>
<dbReference type="Gene3D" id="3.40.50.150">
    <property type="entry name" value="Vaccinia Virus protein VP39"/>
    <property type="match status" value="1"/>
</dbReference>
<evidence type="ECO:0000256" key="1">
    <source>
        <dbReference type="ARBA" id="ARBA00002649"/>
    </source>
</evidence>
<evidence type="ECO:0000256" key="3">
    <source>
        <dbReference type="ARBA" id="ARBA00012141"/>
    </source>
</evidence>
<dbReference type="Proteomes" id="UP000195667">
    <property type="component" value="Unassembled WGS sequence"/>
</dbReference>
<dbReference type="GO" id="GO:0003676">
    <property type="term" value="F:nucleic acid binding"/>
    <property type="evidence" value="ECO:0007669"/>
    <property type="project" value="InterPro"/>
</dbReference>